<dbReference type="Pfam" id="PF13239">
    <property type="entry name" value="2TM"/>
    <property type="match status" value="1"/>
</dbReference>
<dbReference type="EMBL" id="MORL01000011">
    <property type="protein sequence ID" value="OIN57589.1"/>
    <property type="molecule type" value="Genomic_DNA"/>
</dbReference>
<dbReference type="RefSeq" id="WP_071504796.1">
    <property type="nucleotide sequence ID" value="NZ_MORL01000011.1"/>
</dbReference>
<evidence type="ECO:0000259" key="2">
    <source>
        <dbReference type="Pfam" id="PF13239"/>
    </source>
</evidence>
<feature type="domain" description="2TM" evidence="2">
    <location>
        <begin position="17"/>
        <end position="83"/>
    </location>
</feature>
<dbReference type="AlphaFoldDB" id="A0A1S2VFV8"/>
<dbReference type="InterPro" id="IPR025698">
    <property type="entry name" value="2TM_dom"/>
</dbReference>
<evidence type="ECO:0000256" key="1">
    <source>
        <dbReference type="SAM" id="Phobius"/>
    </source>
</evidence>
<keyword evidence="1" id="KW-0812">Transmembrane</keyword>
<name>A0A1S2VFV8_9BACT</name>
<evidence type="ECO:0000313" key="3">
    <source>
        <dbReference type="EMBL" id="OIN57589.1"/>
    </source>
</evidence>
<keyword evidence="4" id="KW-1185">Reference proteome</keyword>
<gene>
    <name evidence="3" type="ORF">BLX24_19105</name>
</gene>
<reference evidence="3 4" key="1">
    <citation type="submission" date="2016-10" db="EMBL/GenBank/DDBJ databases">
        <title>Arsenicibacter rosenii gen. nov., sp. nov., an efficient arsenic-methylating bacterium isolated from an arsenic-contaminated paddy soil.</title>
        <authorList>
            <person name="Huang K."/>
        </authorList>
    </citation>
    <scope>NUCLEOTIDE SEQUENCE [LARGE SCALE GENOMIC DNA]</scope>
    <source>
        <strain evidence="3 4">SM-1</strain>
    </source>
</reference>
<protein>
    <recommendedName>
        <fullName evidence="2">2TM domain-containing protein</fullName>
    </recommendedName>
</protein>
<evidence type="ECO:0000313" key="4">
    <source>
        <dbReference type="Proteomes" id="UP000181790"/>
    </source>
</evidence>
<keyword evidence="1" id="KW-1133">Transmembrane helix</keyword>
<dbReference type="Proteomes" id="UP000181790">
    <property type="component" value="Unassembled WGS sequence"/>
</dbReference>
<dbReference type="OrthoDB" id="8965954at2"/>
<organism evidence="3 4">
    <name type="scientific">Arsenicibacter rosenii</name>
    <dbReference type="NCBI Taxonomy" id="1750698"/>
    <lineage>
        <taxon>Bacteria</taxon>
        <taxon>Pseudomonadati</taxon>
        <taxon>Bacteroidota</taxon>
        <taxon>Cytophagia</taxon>
        <taxon>Cytophagales</taxon>
        <taxon>Spirosomataceae</taxon>
        <taxon>Arsenicibacter</taxon>
    </lineage>
</organism>
<comment type="caution">
    <text evidence="3">The sequence shown here is derived from an EMBL/GenBank/DDBJ whole genome shotgun (WGS) entry which is preliminary data.</text>
</comment>
<sequence length="98" mass="11527">METQSTNLSHDPYIWRQAKARVGFKMHLRTYVIVLAGLWAIWLVTSLFFNKSGFIYPWPIWATLGWGIGLASHYFSVYHGGDEKSMIEREYDRLSQRQ</sequence>
<proteinExistence type="predicted"/>
<keyword evidence="1" id="KW-0472">Membrane</keyword>
<feature type="transmembrane region" description="Helical" evidence="1">
    <location>
        <begin position="55"/>
        <end position="77"/>
    </location>
</feature>
<accession>A0A1S2VFV8</accession>
<feature type="transmembrane region" description="Helical" evidence="1">
    <location>
        <begin position="28"/>
        <end position="49"/>
    </location>
</feature>